<dbReference type="PANTHER" id="PTHR30329">
    <property type="entry name" value="STATOR ELEMENT OF FLAGELLAR MOTOR COMPLEX"/>
    <property type="match status" value="1"/>
</dbReference>
<dbReference type="PANTHER" id="PTHR30329:SF21">
    <property type="entry name" value="LIPOPROTEIN YIAD-RELATED"/>
    <property type="match status" value="1"/>
</dbReference>
<feature type="domain" description="OmpA-like" evidence="9">
    <location>
        <begin position="116"/>
        <end position="251"/>
    </location>
</feature>
<comment type="similarity">
    <text evidence="2">Belongs to the MotB family.</text>
</comment>
<dbReference type="RefSeq" id="WP_156353578.1">
    <property type="nucleotide sequence ID" value="NZ_CACRST010000011.1"/>
</dbReference>
<evidence type="ECO:0000256" key="3">
    <source>
        <dbReference type="ARBA" id="ARBA00022475"/>
    </source>
</evidence>
<keyword evidence="8" id="KW-0175">Coiled coil</keyword>
<dbReference type="Gene3D" id="3.30.1330.60">
    <property type="entry name" value="OmpA-like domain"/>
    <property type="match status" value="1"/>
</dbReference>
<dbReference type="AlphaFoldDB" id="A0A6N2STM5"/>
<organism evidence="10">
    <name type="scientific">Blautia glucerasea</name>
    <dbReference type="NCBI Taxonomy" id="536633"/>
    <lineage>
        <taxon>Bacteria</taxon>
        <taxon>Bacillati</taxon>
        <taxon>Bacillota</taxon>
        <taxon>Clostridia</taxon>
        <taxon>Lachnospirales</taxon>
        <taxon>Lachnospiraceae</taxon>
        <taxon>Blautia</taxon>
    </lineage>
</organism>
<evidence type="ECO:0000256" key="7">
    <source>
        <dbReference type="PROSITE-ProRule" id="PRU00473"/>
    </source>
</evidence>
<evidence type="ECO:0000256" key="8">
    <source>
        <dbReference type="SAM" id="Coils"/>
    </source>
</evidence>
<dbReference type="Pfam" id="PF00691">
    <property type="entry name" value="OmpA"/>
    <property type="match status" value="1"/>
</dbReference>
<gene>
    <name evidence="10" type="ORF">BGLFYP119_01233</name>
</gene>
<keyword evidence="3" id="KW-1003">Cell membrane</keyword>
<dbReference type="SUPFAM" id="SSF103088">
    <property type="entry name" value="OmpA-like"/>
    <property type="match status" value="1"/>
</dbReference>
<dbReference type="CDD" id="cd07185">
    <property type="entry name" value="OmpA_C-like"/>
    <property type="match status" value="1"/>
</dbReference>
<proteinExistence type="inferred from homology"/>
<dbReference type="GO" id="GO:0005886">
    <property type="term" value="C:plasma membrane"/>
    <property type="evidence" value="ECO:0007669"/>
    <property type="project" value="UniProtKB-SubCell"/>
</dbReference>
<dbReference type="InterPro" id="IPR050330">
    <property type="entry name" value="Bact_OuterMem_StrucFunc"/>
</dbReference>
<evidence type="ECO:0000256" key="5">
    <source>
        <dbReference type="ARBA" id="ARBA00022989"/>
    </source>
</evidence>
<keyword evidence="5" id="KW-1133">Transmembrane helix</keyword>
<dbReference type="InterPro" id="IPR006665">
    <property type="entry name" value="OmpA-like"/>
</dbReference>
<accession>A0A6N2STM5</accession>
<evidence type="ECO:0000256" key="2">
    <source>
        <dbReference type="ARBA" id="ARBA00008914"/>
    </source>
</evidence>
<protein>
    <recommendedName>
        <fullName evidence="9">OmpA-like domain-containing protein</fullName>
    </recommendedName>
</protein>
<dbReference type="InterPro" id="IPR036737">
    <property type="entry name" value="OmpA-like_sf"/>
</dbReference>
<evidence type="ECO:0000259" key="9">
    <source>
        <dbReference type="PROSITE" id="PS51123"/>
    </source>
</evidence>
<dbReference type="InterPro" id="IPR025713">
    <property type="entry name" value="MotB-like_N_dom"/>
</dbReference>
<comment type="subcellular location">
    <subcellularLocation>
        <location evidence="1">Cell membrane</location>
        <topology evidence="1">Single-pass membrane protein</topology>
    </subcellularLocation>
</comment>
<feature type="coiled-coil region" evidence="8">
    <location>
        <begin position="42"/>
        <end position="86"/>
    </location>
</feature>
<dbReference type="Pfam" id="PF13677">
    <property type="entry name" value="MotB_plug"/>
    <property type="match status" value="1"/>
</dbReference>
<evidence type="ECO:0000256" key="6">
    <source>
        <dbReference type="ARBA" id="ARBA00023136"/>
    </source>
</evidence>
<keyword evidence="6 7" id="KW-0472">Membrane</keyword>
<dbReference type="EMBL" id="CACRST010000011">
    <property type="protein sequence ID" value="VYS95180.1"/>
    <property type="molecule type" value="Genomic_DNA"/>
</dbReference>
<name>A0A6N2STM5_9FIRM</name>
<sequence length="264" mass="30553">MARHRRKSQNEETSYWLSYSDMMAALLLVFVLIISFTMLQAKKQYEKRTKELEVQEKLIEEQQKIMDEQRKTMDLQQATMDQQQEQLDRIIGVKSKLIEALKIEFSGTDLKVSVDSQTGAITFDSSILFDVNKYNLKTSGEVFLEAFLPRYLNILLQDDYNPYVSEIIIEGHTDTNGTYMHNLELSQERALSVAAFCLKDDSSILSSEEKERFRSIVTANGKSFSNPIYNSDGSVNFDASRRVEFKFRLKDEDMVNEMIKILAE</sequence>
<evidence type="ECO:0000256" key="1">
    <source>
        <dbReference type="ARBA" id="ARBA00004162"/>
    </source>
</evidence>
<evidence type="ECO:0000256" key="4">
    <source>
        <dbReference type="ARBA" id="ARBA00022692"/>
    </source>
</evidence>
<evidence type="ECO:0000313" key="10">
    <source>
        <dbReference type="EMBL" id="VYS95180.1"/>
    </source>
</evidence>
<dbReference type="PROSITE" id="PS51123">
    <property type="entry name" value="OMPA_2"/>
    <property type="match status" value="1"/>
</dbReference>
<keyword evidence="4" id="KW-0812">Transmembrane</keyword>
<reference evidence="10" key="1">
    <citation type="submission" date="2019-11" db="EMBL/GenBank/DDBJ databases">
        <authorList>
            <person name="Feng L."/>
        </authorList>
    </citation>
    <scope>NUCLEOTIDE SEQUENCE</scope>
    <source>
        <strain evidence="10">BgluceraseaLFYP119</strain>
    </source>
</reference>